<comment type="caution">
    <text evidence="1">The sequence shown here is derived from an EMBL/GenBank/DDBJ whole genome shotgun (WGS) entry which is preliminary data.</text>
</comment>
<protein>
    <submittedName>
        <fullName evidence="1">Uncharacterized protein</fullName>
    </submittedName>
</protein>
<dbReference type="EMBL" id="JAGPXC010000005">
    <property type="protein sequence ID" value="KAH6653451.1"/>
    <property type="molecule type" value="Genomic_DNA"/>
</dbReference>
<dbReference type="GeneID" id="70129157"/>
<gene>
    <name evidence="1" type="ORF">BKA67DRAFT_537127</name>
</gene>
<evidence type="ECO:0000313" key="2">
    <source>
        <dbReference type="Proteomes" id="UP000758603"/>
    </source>
</evidence>
<keyword evidence="2" id="KW-1185">Reference proteome</keyword>
<name>A0A9P8UJV9_9PEZI</name>
<evidence type="ECO:0000313" key="1">
    <source>
        <dbReference type="EMBL" id="KAH6653451.1"/>
    </source>
</evidence>
<dbReference type="Proteomes" id="UP000758603">
    <property type="component" value="Unassembled WGS sequence"/>
</dbReference>
<dbReference type="RefSeq" id="XP_045957728.1">
    <property type="nucleotide sequence ID" value="XM_046100265.1"/>
</dbReference>
<accession>A0A9P8UJV9</accession>
<dbReference type="AlphaFoldDB" id="A0A9P8UJV9"/>
<reference evidence="1" key="1">
    <citation type="journal article" date="2021" name="Nat. Commun.">
        <title>Genetic determinants of endophytism in the Arabidopsis root mycobiome.</title>
        <authorList>
            <person name="Mesny F."/>
            <person name="Miyauchi S."/>
            <person name="Thiergart T."/>
            <person name="Pickel B."/>
            <person name="Atanasova L."/>
            <person name="Karlsson M."/>
            <person name="Huettel B."/>
            <person name="Barry K.W."/>
            <person name="Haridas S."/>
            <person name="Chen C."/>
            <person name="Bauer D."/>
            <person name="Andreopoulos W."/>
            <person name="Pangilinan J."/>
            <person name="LaButti K."/>
            <person name="Riley R."/>
            <person name="Lipzen A."/>
            <person name="Clum A."/>
            <person name="Drula E."/>
            <person name="Henrissat B."/>
            <person name="Kohler A."/>
            <person name="Grigoriev I.V."/>
            <person name="Martin F.M."/>
            <person name="Hacquard S."/>
        </authorList>
    </citation>
    <scope>NUCLEOTIDE SEQUENCE</scope>
    <source>
        <strain evidence="1">MPI-SDFR-AT-0073</strain>
    </source>
</reference>
<sequence length="176" mass="20052">MASPPDLSFALNQRIQVITPIPQRYHSSEQGSGSSIFSTHDLPESQLRQVIAYIVDTLPQERILHLDSVMLDSCGHVLKDQLEFLEEVEYMDELLTPLANSLFGILILLERHRTRVIFSVEPGKEAMCFSQEGLDRLAKAFHRFDGEKHVGVDISKDEFCRLLGFVPMEIRRRSVA</sequence>
<proteinExistence type="predicted"/>
<organism evidence="1 2">
    <name type="scientific">Truncatella angustata</name>
    <dbReference type="NCBI Taxonomy" id="152316"/>
    <lineage>
        <taxon>Eukaryota</taxon>
        <taxon>Fungi</taxon>
        <taxon>Dikarya</taxon>
        <taxon>Ascomycota</taxon>
        <taxon>Pezizomycotina</taxon>
        <taxon>Sordariomycetes</taxon>
        <taxon>Xylariomycetidae</taxon>
        <taxon>Amphisphaeriales</taxon>
        <taxon>Sporocadaceae</taxon>
        <taxon>Truncatella</taxon>
    </lineage>
</organism>